<comment type="similarity">
    <text evidence="2 7">Belongs to the major facilitator superfamily. Sugar transporter (TC 2.A.1.1) family.</text>
</comment>
<feature type="domain" description="Major facilitator superfamily (MFS) profile" evidence="9">
    <location>
        <begin position="15"/>
        <end position="482"/>
    </location>
</feature>
<feature type="transmembrane region" description="Helical" evidence="8">
    <location>
        <begin position="293"/>
        <end position="315"/>
    </location>
</feature>
<evidence type="ECO:0000256" key="6">
    <source>
        <dbReference type="ARBA" id="ARBA00023136"/>
    </source>
</evidence>
<dbReference type="PROSITE" id="PS50850">
    <property type="entry name" value="MFS"/>
    <property type="match status" value="1"/>
</dbReference>
<evidence type="ECO:0000259" key="9">
    <source>
        <dbReference type="PROSITE" id="PS50850"/>
    </source>
</evidence>
<feature type="transmembrane region" description="Helical" evidence="8">
    <location>
        <begin position="171"/>
        <end position="190"/>
    </location>
</feature>
<dbReference type="SUPFAM" id="SSF103473">
    <property type="entry name" value="MFS general substrate transporter"/>
    <property type="match status" value="1"/>
</dbReference>
<evidence type="ECO:0000256" key="5">
    <source>
        <dbReference type="ARBA" id="ARBA00022989"/>
    </source>
</evidence>
<dbReference type="EMBL" id="JAULSR010000001">
    <property type="protein sequence ID" value="KAK0636415.1"/>
    <property type="molecule type" value="Genomic_DNA"/>
</dbReference>
<organism evidence="10 11">
    <name type="scientific">Bombardia bombarda</name>
    <dbReference type="NCBI Taxonomy" id="252184"/>
    <lineage>
        <taxon>Eukaryota</taxon>
        <taxon>Fungi</taxon>
        <taxon>Dikarya</taxon>
        <taxon>Ascomycota</taxon>
        <taxon>Pezizomycotina</taxon>
        <taxon>Sordariomycetes</taxon>
        <taxon>Sordariomycetidae</taxon>
        <taxon>Sordariales</taxon>
        <taxon>Lasiosphaeriaceae</taxon>
        <taxon>Bombardia</taxon>
    </lineage>
</organism>
<dbReference type="PANTHER" id="PTHR48022">
    <property type="entry name" value="PLASTIDIC GLUCOSE TRANSPORTER 4"/>
    <property type="match status" value="1"/>
</dbReference>
<feature type="transmembrane region" description="Helical" evidence="8">
    <location>
        <begin position="112"/>
        <end position="129"/>
    </location>
</feature>
<comment type="caution">
    <text evidence="10">The sequence shown here is derived from an EMBL/GenBank/DDBJ whole genome shotgun (WGS) entry which is preliminary data.</text>
</comment>
<dbReference type="InterPro" id="IPR003663">
    <property type="entry name" value="Sugar/inositol_transpt"/>
</dbReference>
<feature type="transmembrane region" description="Helical" evidence="8">
    <location>
        <begin position="85"/>
        <end position="105"/>
    </location>
</feature>
<reference evidence="10" key="1">
    <citation type="submission" date="2023-06" db="EMBL/GenBank/DDBJ databases">
        <title>Genome-scale phylogeny and comparative genomics of the fungal order Sordariales.</title>
        <authorList>
            <consortium name="Lawrence Berkeley National Laboratory"/>
            <person name="Hensen N."/>
            <person name="Bonometti L."/>
            <person name="Westerberg I."/>
            <person name="Brannstrom I.O."/>
            <person name="Guillou S."/>
            <person name="Cros-Aarteil S."/>
            <person name="Calhoun S."/>
            <person name="Haridas S."/>
            <person name="Kuo A."/>
            <person name="Mondo S."/>
            <person name="Pangilinan J."/>
            <person name="Riley R."/>
            <person name="LaButti K."/>
            <person name="Andreopoulos B."/>
            <person name="Lipzen A."/>
            <person name="Chen C."/>
            <person name="Yanf M."/>
            <person name="Daum C."/>
            <person name="Ng V."/>
            <person name="Clum A."/>
            <person name="Steindorff A."/>
            <person name="Ohm R."/>
            <person name="Martin F."/>
            <person name="Silar P."/>
            <person name="Natvig D."/>
            <person name="Lalanne C."/>
            <person name="Gautier V."/>
            <person name="Ament-velasquez S.L."/>
            <person name="Kruys A."/>
            <person name="Hutchinson M.I."/>
            <person name="Powell A.J."/>
            <person name="Barry K."/>
            <person name="Miller A.N."/>
            <person name="Grigoriev I.V."/>
            <person name="Debuchy R."/>
            <person name="Gladieux P."/>
            <person name="Thoren M.H."/>
            <person name="Johannesson H."/>
        </authorList>
    </citation>
    <scope>NUCLEOTIDE SEQUENCE</scope>
    <source>
        <strain evidence="10">SMH3391-2</strain>
    </source>
</reference>
<evidence type="ECO:0000256" key="2">
    <source>
        <dbReference type="ARBA" id="ARBA00010992"/>
    </source>
</evidence>
<dbReference type="InterPro" id="IPR020846">
    <property type="entry name" value="MFS_dom"/>
</dbReference>
<name>A0AA39XMK6_9PEZI</name>
<feature type="transmembrane region" description="Helical" evidence="8">
    <location>
        <begin position="327"/>
        <end position="348"/>
    </location>
</feature>
<evidence type="ECO:0000313" key="10">
    <source>
        <dbReference type="EMBL" id="KAK0636415.1"/>
    </source>
</evidence>
<dbReference type="PANTHER" id="PTHR48022:SF91">
    <property type="entry name" value="MAJOR FACILITATOR SUPERFAMILY (MFS) PROFILE DOMAIN-CONTAINING PROTEIN-RELATED"/>
    <property type="match status" value="1"/>
</dbReference>
<protein>
    <submittedName>
        <fullName evidence="10">High-affinity hexose transporter HXT6</fullName>
    </submittedName>
</protein>
<comment type="subcellular location">
    <subcellularLocation>
        <location evidence="1">Membrane</location>
        <topology evidence="1">Multi-pass membrane protein</topology>
    </subcellularLocation>
</comment>
<feature type="transmembrane region" description="Helical" evidence="8">
    <location>
        <begin position="357"/>
        <end position="379"/>
    </location>
</feature>
<keyword evidence="5 8" id="KW-1133">Transmembrane helix</keyword>
<dbReference type="AlphaFoldDB" id="A0AA39XMK6"/>
<feature type="transmembrane region" description="Helical" evidence="8">
    <location>
        <begin position="12"/>
        <end position="28"/>
    </location>
</feature>
<dbReference type="PROSITE" id="PS00216">
    <property type="entry name" value="SUGAR_TRANSPORT_1"/>
    <property type="match status" value="1"/>
</dbReference>
<accession>A0AA39XMK6</accession>
<feature type="transmembrane region" description="Helical" evidence="8">
    <location>
        <begin position="135"/>
        <end position="159"/>
    </location>
</feature>
<dbReference type="Proteomes" id="UP001174934">
    <property type="component" value="Unassembled WGS sequence"/>
</dbReference>
<sequence length="508" mass="55915">MDEVPSFMNRRVVCMGITYSLGGFLYGYDTGRYLSMPISPRPVRRVTRVAGQISGFLEMENFKQAFGTFDDVTGKYFFSSTRSGLIVGLLSIGNLLGALVAGPVADRLGRKLPTAIACLVYMVGVIVQISSRDHWYQVALGRWTGGLGVGALSILVPLATSETSPTNARGLVVSGYQMAVTMGICLASLVNLGTETIQSSASWRITIGLDFLWVGALLLGLLFVPESPKYLFGIGQRDKARTIMAGLMRVQENHPILLREMNEMEDRLRVEQMHKSVPWWHAFRSREVIVRTLLATGILSFQQLTGANFFFYYGTTIFAATGISNSYITQVILGVVNVVCTVPGLYFAQKLSRKRCLVFGALWMAIWFIIYASAGQFWLDQETPSNTPGASALLIAATALFIAGFASTWGPISWGEATLVCPAHTRATSASMATAVYWMWSFLLAFFTPAITARIHYFYGYVFSGCCLAMALMVQLFVIDSQGRTLEEIDSLYSKRLQTKSSDDEKSS</sequence>
<evidence type="ECO:0000256" key="4">
    <source>
        <dbReference type="ARBA" id="ARBA00022692"/>
    </source>
</evidence>
<evidence type="ECO:0000256" key="7">
    <source>
        <dbReference type="RuleBase" id="RU003346"/>
    </source>
</evidence>
<dbReference type="PRINTS" id="PR00171">
    <property type="entry name" value="SUGRTRNSPORT"/>
</dbReference>
<feature type="transmembrane region" description="Helical" evidence="8">
    <location>
        <begin position="458"/>
        <end position="479"/>
    </location>
</feature>
<dbReference type="GO" id="GO:0005351">
    <property type="term" value="F:carbohydrate:proton symporter activity"/>
    <property type="evidence" value="ECO:0007669"/>
    <property type="project" value="TreeGrafter"/>
</dbReference>
<gene>
    <name evidence="10" type="ORF">B0T17DRAFT_595912</name>
</gene>
<dbReference type="GO" id="GO:0016020">
    <property type="term" value="C:membrane"/>
    <property type="evidence" value="ECO:0007669"/>
    <property type="project" value="UniProtKB-SubCell"/>
</dbReference>
<proteinExistence type="inferred from homology"/>
<dbReference type="NCBIfam" id="TIGR00879">
    <property type="entry name" value="SP"/>
    <property type="match status" value="1"/>
</dbReference>
<keyword evidence="11" id="KW-1185">Reference proteome</keyword>
<evidence type="ECO:0000256" key="1">
    <source>
        <dbReference type="ARBA" id="ARBA00004141"/>
    </source>
</evidence>
<feature type="transmembrane region" description="Helical" evidence="8">
    <location>
        <begin position="202"/>
        <end position="224"/>
    </location>
</feature>
<evidence type="ECO:0000256" key="3">
    <source>
        <dbReference type="ARBA" id="ARBA00022448"/>
    </source>
</evidence>
<dbReference type="Gene3D" id="1.20.1250.20">
    <property type="entry name" value="MFS general substrate transporter like domains"/>
    <property type="match status" value="1"/>
</dbReference>
<keyword evidence="4 8" id="KW-0812">Transmembrane</keyword>
<dbReference type="InterPro" id="IPR036259">
    <property type="entry name" value="MFS_trans_sf"/>
</dbReference>
<feature type="transmembrane region" description="Helical" evidence="8">
    <location>
        <begin position="391"/>
        <end position="414"/>
    </location>
</feature>
<keyword evidence="3 7" id="KW-0813">Transport</keyword>
<dbReference type="InterPro" id="IPR005829">
    <property type="entry name" value="Sugar_transporter_CS"/>
</dbReference>
<keyword evidence="6 8" id="KW-0472">Membrane</keyword>
<evidence type="ECO:0000256" key="8">
    <source>
        <dbReference type="SAM" id="Phobius"/>
    </source>
</evidence>
<evidence type="ECO:0000313" key="11">
    <source>
        <dbReference type="Proteomes" id="UP001174934"/>
    </source>
</evidence>
<dbReference type="Pfam" id="PF00083">
    <property type="entry name" value="Sugar_tr"/>
    <property type="match status" value="1"/>
</dbReference>
<dbReference type="InterPro" id="IPR050360">
    <property type="entry name" value="MFS_Sugar_Transporters"/>
</dbReference>
<feature type="transmembrane region" description="Helical" evidence="8">
    <location>
        <begin position="435"/>
        <end position="452"/>
    </location>
</feature>
<dbReference type="InterPro" id="IPR005828">
    <property type="entry name" value="MFS_sugar_transport-like"/>
</dbReference>